<dbReference type="Proteomes" id="UP001341840">
    <property type="component" value="Unassembled WGS sequence"/>
</dbReference>
<reference evidence="7 8" key="1">
    <citation type="journal article" date="2023" name="Plants (Basel)">
        <title>Bridging the Gap: Combining Genomics and Transcriptomics Approaches to Understand Stylosanthes scabra, an Orphan Legume from the Brazilian Caatinga.</title>
        <authorList>
            <person name="Ferreira-Neto J.R.C."/>
            <person name="da Silva M.D."/>
            <person name="Binneck E."/>
            <person name="de Melo N.F."/>
            <person name="da Silva R.H."/>
            <person name="de Melo A.L.T.M."/>
            <person name="Pandolfi V."/>
            <person name="Bustamante F.O."/>
            <person name="Brasileiro-Vidal A.C."/>
            <person name="Benko-Iseppon A.M."/>
        </authorList>
    </citation>
    <scope>NUCLEOTIDE SEQUENCE [LARGE SCALE GENOMIC DNA]</scope>
    <source>
        <tissue evidence="7">Leaves</tissue>
    </source>
</reference>
<dbReference type="PROSITE" id="PS51999">
    <property type="entry name" value="ZF_GRF"/>
    <property type="match status" value="1"/>
</dbReference>
<evidence type="ECO:0000256" key="2">
    <source>
        <dbReference type="ARBA" id="ARBA00022771"/>
    </source>
</evidence>
<evidence type="ECO:0000256" key="1">
    <source>
        <dbReference type="ARBA" id="ARBA00022723"/>
    </source>
</evidence>
<evidence type="ECO:0000313" key="8">
    <source>
        <dbReference type="Proteomes" id="UP001341840"/>
    </source>
</evidence>
<protein>
    <recommendedName>
        <fullName evidence="6">GRF-type domain-containing protein</fullName>
    </recommendedName>
</protein>
<feature type="region of interest" description="Disordered" evidence="5">
    <location>
        <begin position="1"/>
        <end position="21"/>
    </location>
</feature>
<keyword evidence="1" id="KW-0479">Metal-binding</keyword>
<keyword evidence="3" id="KW-0862">Zinc</keyword>
<keyword evidence="8" id="KW-1185">Reference proteome</keyword>
<dbReference type="InterPro" id="IPR010666">
    <property type="entry name" value="Znf_GRF"/>
</dbReference>
<evidence type="ECO:0000259" key="6">
    <source>
        <dbReference type="PROSITE" id="PS51999"/>
    </source>
</evidence>
<proteinExistence type="predicted"/>
<evidence type="ECO:0000256" key="3">
    <source>
        <dbReference type="ARBA" id="ARBA00022833"/>
    </source>
</evidence>
<evidence type="ECO:0000256" key="5">
    <source>
        <dbReference type="SAM" id="MobiDB-lite"/>
    </source>
</evidence>
<gene>
    <name evidence="7" type="ORF">PIB30_060692</name>
</gene>
<name>A0ABU6SKP1_9FABA</name>
<keyword evidence="2 4" id="KW-0863">Zinc-finger</keyword>
<accession>A0ABU6SKP1</accession>
<sequence>MSASQWRKNNTQTFASASGGSSALAKNKRKQKFDCNNGKCVHDLDAVILESRTEMNPGRLFLRCPLWERVDLRCDCFVWADEIHSNGGKNLGMQETNEEISWKNGQPKLNVLEEDMKKLHKLKELKRSFINQLQR</sequence>
<evidence type="ECO:0000313" key="7">
    <source>
        <dbReference type="EMBL" id="MED6136974.1"/>
    </source>
</evidence>
<organism evidence="7 8">
    <name type="scientific">Stylosanthes scabra</name>
    <dbReference type="NCBI Taxonomy" id="79078"/>
    <lineage>
        <taxon>Eukaryota</taxon>
        <taxon>Viridiplantae</taxon>
        <taxon>Streptophyta</taxon>
        <taxon>Embryophyta</taxon>
        <taxon>Tracheophyta</taxon>
        <taxon>Spermatophyta</taxon>
        <taxon>Magnoliopsida</taxon>
        <taxon>eudicotyledons</taxon>
        <taxon>Gunneridae</taxon>
        <taxon>Pentapetalae</taxon>
        <taxon>rosids</taxon>
        <taxon>fabids</taxon>
        <taxon>Fabales</taxon>
        <taxon>Fabaceae</taxon>
        <taxon>Papilionoideae</taxon>
        <taxon>50 kb inversion clade</taxon>
        <taxon>dalbergioids sensu lato</taxon>
        <taxon>Dalbergieae</taxon>
        <taxon>Pterocarpus clade</taxon>
        <taxon>Stylosanthes</taxon>
    </lineage>
</organism>
<comment type="caution">
    <text evidence="7">The sequence shown here is derived from an EMBL/GenBank/DDBJ whole genome shotgun (WGS) entry which is preliminary data.</text>
</comment>
<feature type="domain" description="GRF-type" evidence="6">
    <location>
        <begin position="35"/>
        <end position="83"/>
    </location>
</feature>
<evidence type="ECO:0000256" key="4">
    <source>
        <dbReference type="PROSITE-ProRule" id="PRU01343"/>
    </source>
</evidence>
<dbReference type="EMBL" id="JASCZI010060955">
    <property type="protein sequence ID" value="MED6136974.1"/>
    <property type="molecule type" value="Genomic_DNA"/>
</dbReference>
<feature type="compositionally biased region" description="Polar residues" evidence="5">
    <location>
        <begin position="1"/>
        <end position="14"/>
    </location>
</feature>